<dbReference type="InterPro" id="IPR028994">
    <property type="entry name" value="Integrin_alpha_N"/>
</dbReference>
<dbReference type="PANTHER" id="PTHR23220">
    <property type="entry name" value="INTEGRIN ALPHA"/>
    <property type="match status" value="1"/>
</dbReference>
<feature type="repeat" description="FG-GAP" evidence="12">
    <location>
        <begin position="130"/>
        <end position="192"/>
    </location>
</feature>
<dbReference type="PRINTS" id="PR01185">
    <property type="entry name" value="INTEGRINA"/>
</dbReference>
<dbReference type="InterPro" id="IPR048285">
    <property type="entry name" value="Integrin_alpha_Ig-like_2"/>
</dbReference>
<evidence type="ECO:0000313" key="18">
    <source>
        <dbReference type="EMBL" id="VDI79514.1"/>
    </source>
</evidence>
<comment type="similarity">
    <text evidence="2 13">Belongs to the integrin alpha chain family.</text>
</comment>
<comment type="subcellular location">
    <subcellularLocation>
        <location evidence="1 13">Membrane</location>
        <topology evidence="1 13">Single-pass type I membrane protein</topology>
    </subcellularLocation>
</comment>
<gene>
    <name evidence="18" type="ORF">MGAL_10B060260</name>
</gene>
<dbReference type="InterPro" id="IPR048286">
    <property type="entry name" value="Integrin_alpha_Ig-like_3"/>
</dbReference>
<protein>
    <recommendedName>
        <fullName evidence="20">Integrin alpha-2 domain-containing protein</fullName>
    </recommendedName>
</protein>
<dbReference type="GO" id="GO:0007160">
    <property type="term" value="P:cell-matrix adhesion"/>
    <property type="evidence" value="ECO:0007669"/>
    <property type="project" value="TreeGrafter"/>
</dbReference>
<dbReference type="InterPro" id="IPR013519">
    <property type="entry name" value="Int_alpha_beta-p"/>
</dbReference>
<dbReference type="AlphaFoldDB" id="A0A8B6HIH9"/>
<evidence type="ECO:0000259" key="17">
    <source>
        <dbReference type="Pfam" id="PF20806"/>
    </source>
</evidence>
<reference evidence="18" key="1">
    <citation type="submission" date="2018-11" db="EMBL/GenBank/DDBJ databases">
        <authorList>
            <person name="Alioto T."/>
            <person name="Alioto T."/>
        </authorList>
    </citation>
    <scope>NUCLEOTIDE SEQUENCE</scope>
</reference>
<dbReference type="Pfam" id="PF08441">
    <property type="entry name" value="Integrin_A_Ig_1"/>
    <property type="match status" value="1"/>
</dbReference>
<evidence type="ECO:0000256" key="12">
    <source>
        <dbReference type="PROSITE-ProRule" id="PRU00803"/>
    </source>
</evidence>
<keyword evidence="8 13" id="KW-0401">Integrin</keyword>
<keyword evidence="7 13" id="KW-1133">Transmembrane helix</keyword>
<feature type="domain" description="Integrin alpha first immunoglubulin-like" evidence="15">
    <location>
        <begin position="479"/>
        <end position="646"/>
    </location>
</feature>
<organism evidence="18 19">
    <name type="scientific">Mytilus galloprovincialis</name>
    <name type="common">Mediterranean mussel</name>
    <dbReference type="NCBI Taxonomy" id="29158"/>
    <lineage>
        <taxon>Eukaryota</taxon>
        <taxon>Metazoa</taxon>
        <taxon>Spiralia</taxon>
        <taxon>Lophotrochozoa</taxon>
        <taxon>Mollusca</taxon>
        <taxon>Bivalvia</taxon>
        <taxon>Autobranchia</taxon>
        <taxon>Pteriomorphia</taxon>
        <taxon>Mytilida</taxon>
        <taxon>Mytiloidea</taxon>
        <taxon>Mytilidae</taxon>
        <taxon>Mytilinae</taxon>
        <taxon>Mytilus</taxon>
    </lineage>
</organism>
<keyword evidence="3 13" id="KW-0812">Transmembrane</keyword>
<keyword evidence="4" id="KW-0732">Signal</keyword>
<name>A0A8B6HIH9_MYTGA</name>
<feature type="domain" description="Integrin alpha second immunoglobulin-like" evidence="16">
    <location>
        <begin position="647"/>
        <end position="785"/>
    </location>
</feature>
<dbReference type="GO" id="GO:0009897">
    <property type="term" value="C:external side of plasma membrane"/>
    <property type="evidence" value="ECO:0007669"/>
    <property type="project" value="TreeGrafter"/>
</dbReference>
<feature type="transmembrane region" description="Helical" evidence="13">
    <location>
        <begin position="26"/>
        <end position="44"/>
    </location>
</feature>
<evidence type="ECO:0000256" key="13">
    <source>
        <dbReference type="RuleBase" id="RU003762"/>
    </source>
</evidence>
<dbReference type="PANTHER" id="PTHR23220:SF133">
    <property type="entry name" value="INTEGRIN ALPHA-PS2"/>
    <property type="match status" value="1"/>
</dbReference>
<evidence type="ECO:0000256" key="5">
    <source>
        <dbReference type="ARBA" id="ARBA00022737"/>
    </source>
</evidence>
<evidence type="ECO:0000256" key="6">
    <source>
        <dbReference type="ARBA" id="ARBA00022889"/>
    </source>
</evidence>
<feature type="repeat" description="FG-GAP" evidence="12">
    <location>
        <begin position="197"/>
        <end position="250"/>
    </location>
</feature>
<dbReference type="GO" id="GO:0008305">
    <property type="term" value="C:integrin complex"/>
    <property type="evidence" value="ECO:0007669"/>
    <property type="project" value="InterPro"/>
</dbReference>
<dbReference type="SMART" id="SM00191">
    <property type="entry name" value="Int_alpha"/>
    <property type="match status" value="6"/>
</dbReference>
<dbReference type="SUPFAM" id="SSF69179">
    <property type="entry name" value="Integrin domains"/>
    <property type="match status" value="3"/>
</dbReference>
<evidence type="ECO:0008006" key="20">
    <source>
        <dbReference type="Google" id="ProtNLM"/>
    </source>
</evidence>
<dbReference type="GO" id="GO:0005178">
    <property type="term" value="F:integrin binding"/>
    <property type="evidence" value="ECO:0007669"/>
    <property type="project" value="TreeGrafter"/>
</dbReference>
<evidence type="ECO:0000256" key="11">
    <source>
        <dbReference type="ARBA" id="ARBA00023180"/>
    </source>
</evidence>
<evidence type="ECO:0000256" key="14">
    <source>
        <dbReference type="SAM" id="MobiDB-lite"/>
    </source>
</evidence>
<evidence type="ECO:0000259" key="15">
    <source>
        <dbReference type="Pfam" id="PF08441"/>
    </source>
</evidence>
<dbReference type="Gene3D" id="2.130.10.130">
    <property type="entry name" value="Integrin alpha, N-terminal"/>
    <property type="match status" value="1"/>
</dbReference>
<dbReference type="Pfam" id="PF20805">
    <property type="entry name" value="Integrin_A_Ig_2"/>
    <property type="match status" value="1"/>
</dbReference>
<dbReference type="Gene3D" id="2.60.40.1530">
    <property type="entry name" value="ntegrin, alpha v. Chain A, domain 4"/>
    <property type="match status" value="1"/>
</dbReference>
<dbReference type="PROSITE" id="PS51470">
    <property type="entry name" value="FG_GAP"/>
    <property type="match status" value="6"/>
</dbReference>
<keyword evidence="5" id="KW-0677">Repeat</keyword>
<feature type="repeat" description="FG-GAP" evidence="12">
    <location>
        <begin position="430"/>
        <end position="494"/>
    </location>
</feature>
<evidence type="ECO:0000256" key="10">
    <source>
        <dbReference type="ARBA" id="ARBA00023170"/>
    </source>
</evidence>
<dbReference type="GO" id="GO:0033627">
    <property type="term" value="P:cell adhesion mediated by integrin"/>
    <property type="evidence" value="ECO:0007669"/>
    <property type="project" value="TreeGrafter"/>
</dbReference>
<evidence type="ECO:0000256" key="2">
    <source>
        <dbReference type="ARBA" id="ARBA00008054"/>
    </source>
</evidence>
<dbReference type="InterPro" id="IPR000413">
    <property type="entry name" value="Integrin_alpha"/>
</dbReference>
<dbReference type="SUPFAM" id="SSF69318">
    <property type="entry name" value="Integrin alpha N-terminal domain"/>
    <property type="match status" value="1"/>
</dbReference>
<keyword evidence="10 13" id="KW-0675">Receptor</keyword>
<dbReference type="InterPro" id="IPR013517">
    <property type="entry name" value="FG-GAP"/>
</dbReference>
<dbReference type="GO" id="GO:0007229">
    <property type="term" value="P:integrin-mediated signaling pathway"/>
    <property type="evidence" value="ECO:0007669"/>
    <property type="project" value="UniProtKB-KW"/>
</dbReference>
<dbReference type="Gene3D" id="1.20.5.930">
    <property type="entry name" value="Bicelle-embedded integrin alpha(iib) transmembrane segment"/>
    <property type="match status" value="1"/>
</dbReference>
<feature type="region of interest" description="Disordered" evidence="14">
    <location>
        <begin position="1066"/>
        <end position="1085"/>
    </location>
</feature>
<keyword evidence="9 13" id="KW-0472">Membrane</keyword>
<dbReference type="EMBL" id="UYJE01010078">
    <property type="protein sequence ID" value="VDI79514.1"/>
    <property type="molecule type" value="Genomic_DNA"/>
</dbReference>
<evidence type="ECO:0000256" key="4">
    <source>
        <dbReference type="ARBA" id="ARBA00022729"/>
    </source>
</evidence>
<comment type="caution">
    <text evidence="13">Lacks conserved residue(s) required for the propagation of feature annotation.</text>
</comment>
<evidence type="ECO:0000256" key="1">
    <source>
        <dbReference type="ARBA" id="ARBA00004479"/>
    </source>
</evidence>
<keyword evidence="19" id="KW-1185">Reference proteome</keyword>
<dbReference type="InterPro" id="IPR013649">
    <property type="entry name" value="Integrin_alpha_Ig-like_1"/>
</dbReference>
<dbReference type="Gene3D" id="2.60.40.1460">
    <property type="entry name" value="Integrin domains. Chain A, domain 2"/>
    <property type="match status" value="1"/>
</dbReference>
<dbReference type="Pfam" id="PF20806">
    <property type="entry name" value="Integrin_A_Ig_3"/>
    <property type="match status" value="1"/>
</dbReference>
<evidence type="ECO:0000259" key="16">
    <source>
        <dbReference type="Pfam" id="PF20805"/>
    </source>
</evidence>
<dbReference type="Pfam" id="PF01839">
    <property type="entry name" value="FG-GAP"/>
    <property type="match status" value="2"/>
</dbReference>
<evidence type="ECO:0000256" key="7">
    <source>
        <dbReference type="ARBA" id="ARBA00022989"/>
    </source>
</evidence>
<feature type="domain" description="Integrin alpha third immunoglobulin-like" evidence="17">
    <location>
        <begin position="805"/>
        <end position="981"/>
    </location>
</feature>
<feature type="repeat" description="FG-GAP" evidence="12">
    <location>
        <begin position="54"/>
        <end position="116"/>
    </location>
</feature>
<evidence type="ECO:0000256" key="8">
    <source>
        <dbReference type="ARBA" id="ARBA00023037"/>
    </source>
</evidence>
<keyword evidence="11" id="KW-0325">Glycoprotein</keyword>
<keyword evidence="6 13" id="KW-0130">Cell adhesion</keyword>
<evidence type="ECO:0000256" key="9">
    <source>
        <dbReference type="ARBA" id="ARBA00023136"/>
    </source>
</evidence>
<feature type="transmembrane region" description="Helical" evidence="13">
    <location>
        <begin position="1011"/>
        <end position="1033"/>
    </location>
</feature>
<sequence>MRLTSYLFRFKMDKVFFSKCSCGKHSFLDVSVIVLFVCIFGYAIPITSAFNLDLKNAIIQRGETGSMFGFSVAQHLDQNTGWMLVGAPEAQTNLQPGIVRGGAVYRCSVDTQLCRVIPFDRQGNDQQYNGTTYLDKEDKSYQWFGATVVSSGVNGLALACAPRYKYHSTALDKVEPVGTCYLGRPGSTSFTEYAPCRNSNWGFHRQGFCQAGFSATLANNGNRLLIGAPGAFYWQGQVYNVYLDKGNQAVSTKEGGMLYDDSYRGYSSAVGNFNEDADQEYIVGVPRAELLRGQITIYRQDLGIIRNITGEQVGAYFGYALAVQDLDGNNLDDIIVGAPLYSNYTSVHSYDTGRVYVYYQNRQREFNPKKRYDILEGQDAKSRFGAALTGLGDINYDGYKDLAVGAPYGGKEGKGAIYIYHGSMKGILTQVSQVIHGADFPSVKSFGFSLSGGLDLDKNQYPDLLVGAYESQAALQLWARPIVRVAASVQLQPQTIDLEQQKTCPVTWSQAKVLCFNVGTCVKYNGLGVSERLMFDLSWEFDSLKKTNKRVFLLASQLSEEMLLDKELERNKTFCYNSFVYIKNANSIRDKLTPIQVNFNFKLAKDDINDVLGGRKKRQALDFNLEPVLDQYTPTLVKAEANILKNCGPDEVCIPDLSVLPYSLTNRVIMGNANSIDIIVNIANRGEDAYETYLYIDLPKGVEYGGIRNQENAPICEWLGRNNASYNLVNCSIGNPFQANRKTNFTMRVYPTKVDGLSKDLVFSFRINSTNPENKLNLTDNQYDINILLQQSSNLTMIGETAGNKEQVVYSDDSVEKFKDTGFGPTVVHEYKLTNLGYSDIKASLVHIYWPSFDDLGNNLLYLTTVPTVSGTEGVCTEEIYTPANSTLLIKGREDENSGAYRTKRATRSDNTRRITCTRQWCTRIVCNLRYMEDTQTALIKVTARIWTDTLVKRGLSKEPFHLVSQAVAQVKEMPYDLPTTSETFRVVKQEVVTYVNAGRLAPPPKSVEPWIIGVAIAGGLLLLLLLILLLWWCGFFRRKRPEDAISASQKPLVYKNGSQANYGNQQMYGNPSGYGNDLMSRPYE</sequence>
<dbReference type="OrthoDB" id="5317514at2759"/>
<feature type="repeat" description="FG-GAP" evidence="12">
    <location>
        <begin position="370"/>
        <end position="429"/>
    </location>
</feature>
<evidence type="ECO:0000313" key="19">
    <source>
        <dbReference type="Proteomes" id="UP000596742"/>
    </source>
</evidence>
<dbReference type="Proteomes" id="UP000596742">
    <property type="component" value="Unassembled WGS sequence"/>
</dbReference>
<dbReference type="InterPro" id="IPR032695">
    <property type="entry name" value="Integrin_dom_sf"/>
</dbReference>
<accession>A0A8B6HIH9</accession>
<proteinExistence type="inferred from homology"/>
<feature type="repeat" description="FG-GAP" evidence="12">
    <location>
        <begin position="303"/>
        <end position="367"/>
    </location>
</feature>
<comment type="caution">
    <text evidence="18">The sequence shown here is derived from an EMBL/GenBank/DDBJ whole genome shotgun (WGS) entry which is preliminary data.</text>
</comment>
<evidence type="ECO:0000256" key="3">
    <source>
        <dbReference type="ARBA" id="ARBA00022692"/>
    </source>
</evidence>
<dbReference type="GO" id="GO:0098609">
    <property type="term" value="P:cell-cell adhesion"/>
    <property type="evidence" value="ECO:0007669"/>
    <property type="project" value="TreeGrafter"/>
</dbReference>
<dbReference type="Gene3D" id="2.60.40.1510">
    <property type="entry name" value="ntegrin, alpha v. Chain A, domain 3"/>
    <property type="match status" value="1"/>
</dbReference>